<gene>
    <name evidence="5" type="ORF">FZEAL_7554</name>
</gene>
<keyword evidence="2" id="KW-0325">Glycoprotein</keyword>
<keyword evidence="3" id="KW-0812">Transmembrane</keyword>
<dbReference type="InterPro" id="IPR036259">
    <property type="entry name" value="MFS_trans_sf"/>
</dbReference>
<feature type="transmembrane region" description="Helical" evidence="3">
    <location>
        <begin position="904"/>
        <end position="925"/>
    </location>
</feature>
<dbReference type="Pfam" id="PF07690">
    <property type="entry name" value="MFS_1"/>
    <property type="match status" value="1"/>
</dbReference>
<dbReference type="GO" id="GO:0022857">
    <property type="term" value="F:transmembrane transporter activity"/>
    <property type="evidence" value="ECO:0007669"/>
    <property type="project" value="InterPro"/>
</dbReference>
<feature type="transmembrane region" description="Helical" evidence="3">
    <location>
        <begin position="858"/>
        <end position="883"/>
    </location>
</feature>
<comment type="subcellular location">
    <subcellularLocation>
        <location evidence="1">Membrane</location>
        <topology evidence="1">Multi-pass membrane protein</topology>
    </subcellularLocation>
</comment>
<organism evidence="5 6">
    <name type="scientific">Fusarium zealandicum</name>
    <dbReference type="NCBI Taxonomy" id="1053134"/>
    <lineage>
        <taxon>Eukaryota</taxon>
        <taxon>Fungi</taxon>
        <taxon>Dikarya</taxon>
        <taxon>Ascomycota</taxon>
        <taxon>Pezizomycotina</taxon>
        <taxon>Sordariomycetes</taxon>
        <taxon>Hypocreomycetidae</taxon>
        <taxon>Hypocreales</taxon>
        <taxon>Nectriaceae</taxon>
        <taxon>Fusarium</taxon>
        <taxon>Fusarium staphyleae species complex</taxon>
    </lineage>
</organism>
<keyword evidence="3" id="KW-1133">Transmembrane helix</keyword>
<feature type="transmembrane region" description="Helical" evidence="3">
    <location>
        <begin position="675"/>
        <end position="697"/>
    </location>
</feature>
<keyword evidence="3" id="KW-0472">Membrane</keyword>
<dbReference type="InterPro" id="IPR020846">
    <property type="entry name" value="MFS_dom"/>
</dbReference>
<dbReference type="AlphaFoldDB" id="A0A8H4UG95"/>
<proteinExistence type="predicted"/>
<feature type="transmembrane region" description="Helical" evidence="3">
    <location>
        <begin position="999"/>
        <end position="1016"/>
    </location>
</feature>
<evidence type="ECO:0000256" key="3">
    <source>
        <dbReference type="SAM" id="Phobius"/>
    </source>
</evidence>
<dbReference type="Gene3D" id="3.40.50.720">
    <property type="entry name" value="NAD(P)-binding Rossmann-like Domain"/>
    <property type="match status" value="1"/>
</dbReference>
<dbReference type="SUPFAM" id="SSF103473">
    <property type="entry name" value="MFS general substrate transporter"/>
    <property type="match status" value="1"/>
</dbReference>
<feature type="transmembrane region" description="Helical" evidence="3">
    <location>
        <begin position="819"/>
        <end position="846"/>
    </location>
</feature>
<evidence type="ECO:0000313" key="5">
    <source>
        <dbReference type="EMBL" id="KAF4975664.1"/>
    </source>
</evidence>
<evidence type="ECO:0000259" key="4">
    <source>
        <dbReference type="PROSITE" id="PS50850"/>
    </source>
</evidence>
<dbReference type="EMBL" id="JABEYC010000617">
    <property type="protein sequence ID" value="KAF4975664.1"/>
    <property type="molecule type" value="Genomic_DNA"/>
</dbReference>
<dbReference type="InterPro" id="IPR036291">
    <property type="entry name" value="NAD(P)-bd_dom_sf"/>
</dbReference>
<dbReference type="CDD" id="cd08948">
    <property type="entry name" value="5beta-POR_like_SDR_a"/>
    <property type="match status" value="1"/>
</dbReference>
<name>A0A8H4UG95_9HYPO</name>
<feature type="transmembrane region" description="Helical" evidence="3">
    <location>
        <begin position="709"/>
        <end position="728"/>
    </location>
</feature>
<dbReference type="OrthoDB" id="2533084at2759"/>
<dbReference type="PANTHER" id="PTHR32487:SF0">
    <property type="entry name" value="3-OXO-DELTA(4,5)-STEROID 5-BETA-REDUCTASE"/>
    <property type="match status" value="1"/>
</dbReference>
<dbReference type="GO" id="GO:0016020">
    <property type="term" value="C:membrane"/>
    <property type="evidence" value="ECO:0007669"/>
    <property type="project" value="UniProtKB-SubCell"/>
</dbReference>
<dbReference type="InterPro" id="IPR011701">
    <property type="entry name" value="MFS"/>
</dbReference>
<dbReference type="PANTHER" id="PTHR32487">
    <property type="entry name" value="3-OXO-DELTA(4,5)-STEROID 5-BETA-REDUCTASE"/>
    <property type="match status" value="1"/>
</dbReference>
<reference evidence="5" key="1">
    <citation type="journal article" date="2020" name="BMC Genomics">
        <title>Correction to: Identification and distribution of gene clusters required for synthesis of sphingolipid metabolism inhibitors in diverse species of the filamentous fungus Fusarium.</title>
        <authorList>
            <person name="Kim H.S."/>
            <person name="Lohmar J.M."/>
            <person name="Busman M."/>
            <person name="Brown D.W."/>
            <person name="Naumann T.A."/>
            <person name="Divon H.H."/>
            <person name="Lysoe E."/>
            <person name="Uhlig S."/>
            <person name="Proctor R.H."/>
        </authorList>
    </citation>
    <scope>NUCLEOTIDE SEQUENCE</scope>
    <source>
        <strain evidence="5">NRRL 22465</strain>
    </source>
</reference>
<dbReference type="Proteomes" id="UP000635477">
    <property type="component" value="Unassembled WGS sequence"/>
</dbReference>
<feature type="transmembrane region" description="Helical" evidence="3">
    <location>
        <begin position="626"/>
        <end position="644"/>
    </location>
</feature>
<accession>A0A8H4UG95</accession>
<dbReference type="PROSITE" id="PS50850">
    <property type="entry name" value="MFS"/>
    <property type="match status" value="1"/>
</dbReference>
<evidence type="ECO:0000313" key="6">
    <source>
        <dbReference type="Proteomes" id="UP000635477"/>
    </source>
</evidence>
<protein>
    <recommendedName>
        <fullName evidence="4">Major facilitator superfamily (MFS) profile domain-containing protein</fullName>
    </recommendedName>
</protein>
<keyword evidence="6" id="KW-1185">Reference proteome</keyword>
<dbReference type="Gene3D" id="1.20.1250.20">
    <property type="entry name" value="MFS general substrate transporter like domains"/>
    <property type="match status" value="1"/>
</dbReference>
<comment type="caution">
    <text evidence="5">The sequence shown here is derived from an EMBL/GenBank/DDBJ whole genome shotgun (WGS) entry which is preliminary data.</text>
</comment>
<evidence type="ECO:0000256" key="2">
    <source>
        <dbReference type="ARBA" id="ARBA00023180"/>
    </source>
</evidence>
<evidence type="ECO:0000256" key="1">
    <source>
        <dbReference type="ARBA" id="ARBA00004141"/>
    </source>
</evidence>
<feature type="transmembrane region" description="Helical" evidence="3">
    <location>
        <begin position="651"/>
        <end position="669"/>
    </location>
</feature>
<feature type="transmembrane region" description="Helical" evidence="3">
    <location>
        <begin position="931"/>
        <end position="957"/>
    </location>
</feature>
<dbReference type="SUPFAM" id="SSF51735">
    <property type="entry name" value="NAD(P)-binding Rossmann-fold domains"/>
    <property type="match status" value="1"/>
</dbReference>
<sequence length="1036" mass="114925">MPPRRGKVAFVTGANGITGNAIIDHLIRKPESEWSKIIVTSRRVPAHMPWQDHRIRFIALDFLKPVEELVEKMAPHCHDVTHAFFASYVHTADFAKLKDLNIPLFHNFLVATDTVAGSSLQRVCLQTGGKSYGAHLGPCEVPLYEDMGRYEDHGENFYYEQEDFVASLAAKRNWDWNVIRPNAIIGFTPAGNGMSLALSMAIYMLCCREMGEVPMFPGNRFFYTKCIDDSSYAPSIADLSVWAATDEGAKNEDFSHSNGDVYTWESLWPQLGKYFGMDIPEFTEWKALGENQVMDNNFSMIDWAKDKEEVWARVVAKHGGQIEAFGWGTWDFFDWAIGKAWCTISTVSKARKFGWTRYDVTYDTFIETFRTFENAGILPYAEVKHPAEKPKKRIREHPGDAVARRAKRQIIALDNGDGKHRSGPNGLKNGEVGLFGNSVFAQALASPCLRIRSGPGKSMPPSIPEWSFRQGGHGASELVPINADGPGQVAAKLSVILLLDKDYADIMDKPQVDHVSDSEKAHKLDGVDAIPREARVEAGVLLTVDGAEGTSLRLAKDGHTVLLPQPTDDPNDPVNWSSTKKHLILFTVAWAALTADFASASGSAPIILQAMEWHESVGSVNQTNSISVLMMAIGVLVWVPLTSYIGRAPTLFWTTVFGLAFSIATALSPNFTTFYAMRAMSGLFLTSGQSIAVAFIKDIFFLHERARKIGLWAVLYIVSPYLGPQLSNFVVGSTLKWQDVFWLGVGVVVLDLIFIVVFLDETMYRRDIPLSGQPSRPQDVKSRMLRVTGIWAIQHHHSGYFETAYESFKRFFMTLTKPVVLLILSGYLLCFAWAIGINITTAILFALPQEIGGYGYTYYGLGYLYFSPTVGAILGEFFGHWFNDFLARRYVRKHKGVFEPEARLAMIYISAVFMIIGLVVLGQALHHHLSVAAVIIGWGMHGFGIMTTSVAVTAYVLDSYPSTPAEVSGWANFARAISGFSVGYFQQPWGAKVGYDASFGTQAAIVGASMIFVVITQRYGHVLRMKFGPIDSGKAM</sequence>
<reference evidence="5" key="2">
    <citation type="submission" date="2020-05" db="EMBL/GenBank/DDBJ databases">
        <authorList>
            <person name="Kim H.-S."/>
            <person name="Proctor R.H."/>
            <person name="Brown D.W."/>
        </authorList>
    </citation>
    <scope>NUCLEOTIDE SEQUENCE</scope>
    <source>
        <strain evidence="5">NRRL 22465</strain>
    </source>
</reference>
<feature type="transmembrane region" description="Helical" evidence="3">
    <location>
        <begin position="969"/>
        <end position="987"/>
    </location>
</feature>
<dbReference type="Pfam" id="PF22917">
    <property type="entry name" value="PRISE"/>
    <property type="match status" value="1"/>
</dbReference>
<dbReference type="InterPro" id="IPR055222">
    <property type="entry name" value="PRISE-like_Rossmann-fold"/>
</dbReference>
<feature type="transmembrane region" description="Helical" evidence="3">
    <location>
        <begin position="740"/>
        <end position="759"/>
    </location>
</feature>
<feature type="domain" description="Major facilitator superfamily (MFS) profile" evidence="4">
    <location>
        <begin position="582"/>
        <end position="1021"/>
    </location>
</feature>